<reference evidence="2" key="1">
    <citation type="journal article" date="2004" name="Nature">
        <title>Genome duplication in the teleost fish Tetraodon nigroviridis reveals the early vertebrate proto-karyotype.</title>
        <authorList>
            <person name="Jaillon O."/>
            <person name="Aury J.-M."/>
            <person name="Brunet F."/>
            <person name="Petit J.-L."/>
            <person name="Stange-Thomann N."/>
            <person name="Mauceli E."/>
            <person name="Bouneau L."/>
            <person name="Fischer C."/>
            <person name="Ozouf-Costaz C."/>
            <person name="Bernot A."/>
            <person name="Nicaud S."/>
            <person name="Jaffe D."/>
            <person name="Fisher S."/>
            <person name="Lutfalla G."/>
            <person name="Dossat C."/>
            <person name="Segurens B."/>
            <person name="Dasilva C."/>
            <person name="Salanoubat M."/>
            <person name="Levy M."/>
            <person name="Boudet N."/>
            <person name="Castellano S."/>
            <person name="Anthouard V."/>
            <person name="Jubin C."/>
            <person name="Castelli V."/>
            <person name="Katinka M."/>
            <person name="Vacherie B."/>
            <person name="Biemont C."/>
            <person name="Skalli Z."/>
            <person name="Cattolico L."/>
            <person name="Poulain J."/>
            <person name="De Berardinis V."/>
            <person name="Cruaud C."/>
            <person name="Duprat S."/>
            <person name="Brottier P."/>
            <person name="Coutanceau J.-P."/>
            <person name="Gouzy J."/>
            <person name="Parra G."/>
            <person name="Lardier G."/>
            <person name="Chapple C."/>
            <person name="McKernan K.J."/>
            <person name="McEwan P."/>
            <person name="Bosak S."/>
            <person name="Kellis M."/>
            <person name="Volff J.-N."/>
            <person name="Guigo R."/>
            <person name="Zody M.C."/>
            <person name="Mesirov J."/>
            <person name="Lindblad-Toh K."/>
            <person name="Birren B."/>
            <person name="Nusbaum C."/>
            <person name="Kahn D."/>
            <person name="Robinson-Rechavi M."/>
            <person name="Laudet V."/>
            <person name="Schachter V."/>
            <person name="Quetier F."/>
            <person name="Saurin W."/>
            <person name="Scarpelli C."/>
            <person name="Wincker P."/>
            <person name="Lander E.S."/>
            <person name="Weissenbach J."/>
            <person name="Roest Crollius H."/>
        </authorList>
    </citation>
    <scope>NUCLEOTIDE SEQUENCE [LARGE SCALE GENOMIC DNA]</scope>
</reference>
<dbReference type="Proteomes" id="UP000007303">
    <property type="component" value="Unassembled WGS sequence"/>
</dbReference>
<organism evidence="1 2">
    <name type="scientific">Tetraodon nigroviridis</name>
    <name type="common">Spotted green pufferfish</name>
    <name type="synonym">Chelonodon nigroviridis</name>
    <dbReference type="NCBI Taxonomy" id="99883"/>
    <lineage>
        <taxon>Eukaryota</taxon>
        <taxon>Metazoa</taxon>
        <taxon>Chordata</taxon>
        <taxon>Craniata</taxon>
        <taxon>Vertebrata</taxon>
        <taxon>Euteleostomi</taxon>
        <taxon>Actinopterygii</taxon>
        <taxon>Neopterygii</taxon>
        <taxon>Teleostei</taxon>
        <taxon>Neoteleostei</taxon>
        <taxon>Acanthomorphata</taxon>
        <taxon>Eupercaria</taxon>
        <taxon>Tetraodontiformes</taxon>
        <taxon>Tetradontoidea</taxon>
        <taxon>Tetraodontidae</taxon>
        <taxon>Tetraodon</taxon>
    </lineage>
</organism>
<keyword evidence="2" id="KW-1185">Reference proteome</keyword>
<dbReference type="GO" id="GO:0006642">
    <property type="term" value="P:triglyceride mobilization"/>
    <property type="evidence" value="ECO:0007669"/>
    <property type="project" value="TreeGrafter"/>
</dbReference>
<protein>
    <submittedName>
        <fullName evidence="1">Uncharacterized protein</fullName>
    </submittedName>
</protein>
<dbReference type="GO" id="GO:0034359">
    <property type="term" value="C:mature chylomicron"/>
    <property type="evidence" value="ECO:0007669"/>
    <property type="project" value="TreeGrafter"/>
</dbReference>
<dbReference type="PANTHER" id="PTHR13769:SF5">
    <property type="entry name" value="APOLIPOPROTEIN B-100-RELATED"/>
    <property type="match status" value="1"/>
</dbReference>
<evidence type="ECO:0000313" key="2">
    <source>
        <dbReference type="Proteomes" id="UP000007303"/>
    </source>
</evidence>
<name>H3C1N3_TETNG</name>
<reference evidence="1" key="3">
    <citation type="submission" date="2025-09" db="UniProtKB">
        <authorList>
            <consortium name="Ensembl"/>
        </authorList>
    </citation>
    <scope>IDENTIFICATION</scope>
</reference>
<reference evidence="1" key="2">
    <citation type="submission" date="2025-08" db="UniProtKB">
        <authorList>
            <consortium name="Ensembl"/>
        </authorList>
    </citation>
    <scope>IDENTIFICATION</scope>
</reference>
<dbReference type="GO" id="GO:0042953">
    <property type="term" value="P:lipoprotein transport"/>
    <property type="evidence" value="ECO:0007669"/>
    <property type="project" value="TreeGrafter"/>
</dbReference>
<dbReference type="GO" id="GO:0030301">
    <property type="term" value="P:cholesterol transport"/>
    <property type="evidence" value="ECO:0007669"/>
    <property type="project" value="TreeGrafter"/>
</dbReference>
<sequence>MASPAFADVSLRYASGRDGISASASSPSAGFLGLQVDKRVPAQMSARVYSRYPSAPEVDVNVLAVRSVVRDGDKMRLQVAYNMEVPRSMLFELKTRIPSVLSAVTLFAEKYQITRLVEELKMAAVTRVGEVYDTVTSYQPKTSQLSVFFRNTFVQYQKTVQTFIDAVVKVLRETKFKMPGSDELTTIPEVVREVTSSAGVVLEKILQNIYTSMQFYHDAYVGMLMDVKLSMPVGDLLASNQFLAEVKEATRMFFLEFVKNMESLDTMLVKVGETLKAVAEKTQEFVDSTESEYLDAALVNINLQYRSFIIALKTAVE</sequence>
<dbReference type="InterPro" id="IPR052418">
    <property type="entry name" value="Apolipoprotein_B"/>
</dbReference>
<dbReference type="GO" id="GO:0120020">
    <property type="term" value="F:cholesterol transfer activity"/>
    <property type="evidence" value="ECO:0007669"/>
    <property type="project" value="TreeGrafter"/>
</dbReference>
<dbReference type="GO" id="GO:0034361">
    <property type="term" value="C:very-low-density lipoprotein particle"/>
    <property type="evidence" value="ECO:0007669"/>
    <property type="project" value="TreeGrafter"/>
</dbReference>
<dbReference type="HOGENOM" id="CLU_878657_0_0_1"/>
<accession>H3C1N3</accession>
<dbReference type="GO" id="GO:0034362">
    <property type="term" value="C:low-density lipoprotein particle"/>
    <property type="evidence" value="ECO:0007669"/>
    <property type="project" value="TreeGrafter"/>
</dbReference>
<dbReference type="Ensembl" id="ENSTNIT00000002783.1">
    <property type="protein sequence ID" value="ENSTNIP00000002149.1"/>
    <property type="gene ID" value="ENSTNIG00000001656.1"/>
</dbReference>
<dbReference type="AlphaFoldDB" id="H3C1N3"/>
<dbReference type="GO" id="GO:0042632">
    <property type="term" value="P:cholesterol homeostasis"/>
    <property type="evidence" value="ECO:0007669"/>
    <property type="project" value="TreeGrafter"/>
</dbReference>
<dbReference type="STRING" id="99883.ENSTNIP00000002149"/>
<dbReference type="GO" id="GO:0050750">
    <property type="term" value="F:low-density lipoprotein particle receptor binding"/>
    <property type="evidence" value="ECO:0007669"/>
    <property type="project" value="TreeGrafter"/>
</dbReference>
<dbReference type="GeneTree" id="ENSGT00590000083139"/>
<dbReference type="InParanoid" id="H3C1N3"/>
<evidence type="ECO:0000313" key="1">
    <source>
        <dbReference type="Ensembl" id="ENSTNIP00000002149.1"/>
    </source>
</evidence>
<proteinExistence type="predicted"/>
<dbReference type="PANTHER" id="PTHR13769">
    <property type="entry name" value="APOLIPOPROTEIN B"/>
    <property type="match status" value="1"/>
</dbReference>